<sequence length="166" mass="18905">MEEITRFLSRRGLARKTRLSAFASRERSHRQVVIRALTSFVKPAKQLQERRRGTNQAAEQNPFRIKPRGPETSQAKARQAPEEATVGTTRPVKHVQEAMRTHDHGVEVARAAVKSKLLRVQTVCRPERRGKKQRATPRAQGLQSLPFRAPLSGFQACRVRMRLLLP</sequence>
<evidence type="ECO:0000256" key="1">
    <source>
        <dbReference type="SAM" id="MobiDB-lite"/>
    </source>
</evidence>
<reference evidence="2" key="2">
    <citation type="submission" date="2021-09" db="EMBL/GenBank/DDBJ databases">
        <authorList>
            <person name="Jia N."/>
            <person name="Wang J."/>
            <person name="Shi W."/>
            <person name="Du L."/>
            <person name="Sun Y."/>
            <person name="Zhan W."/>
            <person name="Jiang J."/>
            <person name="Wang Q."/>
            <person name="Zhang B."/>
            <person name="Ji P."/>
            <person name="Sakyi L.B."/>
            <person name="Cui X."/>
            <person name="Yuan T."/>
            <person name="Jiang B."/>
            <person name="Yang W."/>
            <person name="Lam T.T.-Y."/>
            <person name="Chang Q."/>
            <person name="Ding S."/>
            <person name="Wang X."/>
            <person name="Zhu J."/>
            <person name="Ruan X."/>
            <person name="Zhao L."/>
            <person name="Wei J."/>
            <person name="Que T."/>
            <person name="Du C."/>
            <person name="Cheng J."/>
            <person name="Dai P."/>
            <person name="Han X."/>
            <person name="Huang E."/>
            <person name="Gao Y."/>
            <person name="Liu J."/>
            <person name="Shao H."/>
            <person name="Ye R."/>
            <person name="Li L."/>
            <person name="Wei W."/>
            <person name="Wang X."/>
            <person name="Wang C."/>
            <person name="Huo Q."/>
            <person name="Li W."/>
            <person name="Guo W."/>
            <person name="Chen H."/>
            <person name="Chen S."/>
            <person name="Zhou L."/>
            <person name="Zhou L."/>
            <person name="Ni X."/>
            <person name="Tian J."/>
            <person name="Zhou Y."/>
            <person name="Sheng Y."/>
            <person name="Liu T."/>
            <person name="Pan Y."/>
            <person name="Xia L."/>
            <person name="Li J."/>
            <person name="Zhao F."/>
            <person name="Cao W."/>
        </authorList>
    </citation>
    <scope>NUCLEOTIDE SEQUENCE</scope>
    <source>
        <strain evidence="2">Rmic-2018</strain>
        <tissue evidence="2">Larvae</tissue>
    </source>
</reference>
<dbReference type="EMBL" id="JABSTU010006805">
    <property type="protein sequence ID" value="KAH7932249.1"/>
    <property type="molecule type" value="Genomic_DNA"/>
</dbReference>
<protein>
    <submittedName>
        <fullName evidence="2">Uncharacterized protein</fullName>
    </submittedName>
</protein>
<feature type="region of interest" description="Disordered" evidence="1">
    <location>
        <begin position="45"/>
        <end position="91"/>
    </location>
</feature>
<reference evidence="2" key="1">
    <citation type="journal article" date="2020" name="Cell">
        <title>Large-Scale Comparative Analyses of Tick Genomes Elucidate Their Genetic Diversity and Vector Capacities.</title>
        <authorList>
            <consortium name="Tick Genome and Microbiome Consortium (TIGMIC)"/>
            <person name="Jia N."/>
            <person name="Wang J."/>
            <person name="Shi W."/>
            <person name="Du L."/>
            <person name="Sun Y."/>
            <person name="Zhan W."/>
            <person name="Jiang J.F."/>
            <person name="Wang Q."/>
            <person name="Zhang B."/>
            <person name="Ji P."/>
            <person name="Bell-Sakyi L."/>
            <person name="Cui X.M."/>
            <person name="Yuan T.T."/>
            <person name="Jiang B.G."/>
            <person name="Yang W.F."/>
            <person name="Lam T.T."/>
            <person name="Chang Q.C."/>
            <person name="Ding S.J."/>
            <person name="Wang X.J."/>
            <person name="Zhu J.G."/>
            <person name="Ruan X.D."/>
            <person name="Zhao L."/>
            <person name="Wei J.T."/>
            <person name="Ye R.Z."/>
            <person name="Que T.C."/>
            <person name="Du C.H."/>
            <person name="Zhou Y.H."/>
            <person name="Cheng J.X."/>
            <person name="Dai P.F."/>
            <person name="Guo W.B."/>
            <person name="Han X.H."/>
            <person name="Huang E.J."/>
            <person name="Li L.F."/>
            <person name="Wei W."/>
            <person name="Gao Y.C."/>
            <person name="Liu J.Z."/>
            <person name="Shao H.Z."/>
            <person name="Wang X."/>
            <person name="Wang C.C."/>
            <person name="Yang T.C."/>
            <person name="Huo Q.B."/>
            <person name="Li W."/>
            <person name="Chen H.Y."/>
            <person name="Chen S.E."/>
            <person name="Zhou L.G."/>
            <person name="Ni X.B."/>
            <person name="Tian J.H."/>
            <person name="Sheng Y."/>
            <person name="Liu T."/>
            <person name="Pan Y.S."/>
            <person name="Xia L.Y."/>
            <person name="Li J."/>
            <person name="Zhao F."/>
            <person name="Cao W.C."/>
        </authorList>
    </citation>
    <scope>NUCLEOTIDE SEQUENCE</scope>
    <source>
        <strain evidence="2">Rmic-2018</strain>
    </source>
</reference>
<proteinExistence type="predicted"/>
<accession>A0A9J6CUV1</accession>
<evidence type="ECO:0000313" key="2">
    <source>
        <dbReference type="EMBL" id="KAH7932249.1"/>
    </source>
</evidence>
<name>A0A9J6CUV1_RHIMP</name>
<comment type="caution">
    <text evidence="2">The sequence shown here is derived from an EMBL/GenBank/DDBJ whole genome shotgun (WGS) entry which is preliminary data.</text>
</comment>
<evidence type="ECO:0000313" key="3">
    <source>
        <dbReference type="Proteomes" id="UP000821866"/>
    </source>
</evidence>
<dbReference type="Proteomes" id="UP000821866">
    <property type="component" value="Unassembled WGS sequence"/>
</dbReference>
<dbReference type="AlphaFoldDB" id="A0A9J6CUV1"/>
<keyword evidence="3" id="KW-1185">Reference proteome</keyword>
<organism evidence="2 3">
    <name type="scientific">Rhipicephalus microplus</name>
    <name type="common">Cattle tick</name>
    <name type="synonym">Boophilus microplus</name>
    <dbReference type="NCBI Taxonomy" id="6941"/>
    <lineage>
        <taxon>Eukaryota</taxon>
        <taxon>Metazoa</taxon>
        <taxon>Ecdysozoa</taxon>
        <taxon>Arthropoda</taxon>
        <taxon>Chelicerata</taxon>
        <taxon>Arachnida</taxon>
        <taxon>Acari</taxon>
        <taxon>Parasitiformes</taxon>
        <taxon>Ixodida</taxon>
        <taxon>Ixodoidea</taxon>
        <taxon>Ixodidae</taxon>
        <taxon>Rhipicephalinae</taxon>
        <taxon>Rhipicephalus</taxon>
        <taxon>Boophilus</taxon>
    </lineage>
</organism>
<gene>
    <name evidence="2" type="ORF">HPB51_029390</name>
</gene>